<organism evidence="2 3">
    <name type="scientific">Mucilaginibacter terrae</name>
    <dbReference type="NCBI Taxonomy" id="1955052"/>
    <lineage>
        <taxon>Bacteria</taxon>
        <taxon>Pseudomonadati</taxon>
        <taxon>Bacteroidota</taxon>
        <taxon>Sphingobacteriia</taxon>
        <taxon>Sphingobacteriales</taxon>
        <taxon>Sphingobacteriaceae</taxon>
        <taxon>Mucilaginibacter</taxon>
    </lineage>
</organism>
<dbReference type="Pfam" id="PF09537">
    <property type="entry name" value="DUF2383"/>
    <property type="match status" value="1"/>
</dbReference>
<dbReference type="InterPro" id="IPR016920">
    <property type="entry name" value="UCP029477"/>
</dbReference>
<evidence type="ECO:0000313" key="2">
    <source>
        <dbReference type="EMBL" id="MDT3403008.1"/>
    </source>
</evidence>
<comment type="caution">
    <text evidence="2">The sequence shown here is derived from an EMBL/GenBank/DDBJ whole genome shotgun (WGS) entry which is preliminary data.</text>
</comment>
<evidence type="ECO:0000313" key="3">
    <source>
        <dbReference type="Proteomes" id="UP001258315"/>
    </source>
</evidence>
<dbReference type="InterPro" id="IPR011971">
    <property type="entry name" value="CHP02284"/>
</dbReference>
<reference evidence="3" key="1">
    <citation type="submission" date="2023-07" db="EMBL/GenBank/DDBJ databases">
        <title>Functional and genomic diversity of the sorghum phyllosphere microbiome.</title>
        <authorList>
            <person name="Shade A."/>
        </authorList>
    </citation>
    <scope>NUCLEOTIDE SEQUENCE [LARGE SCALE GENOMIC DNA]</scope>
    <source>
        <strain evidence="3">SORGH_AS_0422</strain>
    </source>
</reference>
<dbReference type="Proteomes" id="UP001258315">
    <property type="component" value="Unassembled WGS sequence"/>
</dbReference>
<dbReference type="NCBIfam" id="TIGR02284">
    <property type="entry name" value="PA2169 family four-helix-bundle protein"/>
    <property type="match status" value="1"/>
</dbReference>
<protein>
    <submittedName>
        <fullName evidence="2">Uncharacterized protein (TIGR02284 family)</fullName>
    </submittedName>
</protein>
<dbReference type="EMBL" id="JAVLVU010000001">
    <property type="protein sequence ID" value="MDT3403008.1"/>
    <property type="molecule type" value="Genomic_DNA"/>
</dbReference>
<proteinExistence type="predicted"/>
<accession>A0ABU3GT99</accession>
<sequence length="151" mass="16498">METIEKSVEILNDLIEINNDRADGFQRALKDLGEGDMDLKSLFEEYSTQSRQFSQELTALAAQHGGDAETGNSVSGTLHRAWIDVKALFTGSDRKAILAECERGEDAIKKAYREGLAEGVLPAEAITLVAHQAQAIGQSHDRIKALRDSQA</sequence>
<name>A0ABU3GT99_9SPHI</name>
<keyword evidence="3" id="KW-1185">Reference proteome</keyword>
<dbReference type="Gene3D" id="1.20.1260.10">
    <property type="match status" value="1"/>
</dbReference>
<dbReference type="PIRSF" id="PIRSF029477">
    <property type="entry name" value="UCP029477"/>
    <property type="match status" value="1"/>
</dbReference>
<dbReference type="InterPro" id="IPR012347">
    <property type="entry name" value="Ferritin-like"/>
</dbReference>
<dbReference type="RefSeq" id="WP_311949731.1">
    <property type="nucleotide sequence ID" value="NZ_JAVLVU010000001.1"/>
</dbReference>
<dbReference type="InterPro" id="IPR019052">
    <property type="entry name" value="DUF2383"/>
</dbReference>
<gene>
    <name evidence="2" type="ORF">QE417_002080</name>
</gene>
<evidence type="ECO:0000259" key="1">
    <source>
        <dbReference type="Pfam" id="PF09537"/>
    </source>
</evidence>
<feature type="domain" description="DUF2383" evidence="1">
    <location>
        <begin position="8"/>
        <end position="116"/>
    </location>
</feature>